<evidence type="ECO:0000313" key="1">
    <source>
        <dbReference type="EMBL" id="MDT9600657.1"/>
    </source>
</evidence>
<keyword evidence="2" id="KW-1185">Reference proteome</keyword>
<evidence type="ECO:0000313" key="2">
    <source>
        <dbReference type="Proteomes" id="UP001259572"/>
    </source>
</evidence>
<organism evidence="1 2">
    <name type="scientific">Sphingosinicella rhizophila</name>
    <dbReference type="NCBI Taxonomy" id="3050082"/>
    <lineage>
        <taxon>Bacteria</taxon>
        <taxon>Pseudomonadati</taxon>
        <taxon>Pseudomonadota</taxon>
        <taxon>Alphaproteobacteria</taxon>
        <taxon>Sphingomonadales</taxon>
        <taxon>Sphingosinicellaceae</taxon>
        <taxon>Sphingosinicella</taxon>
    </lineage>
</organism>
<name>A0ABU3QBF9_9SPHN</name>
<dbReference type="RefSeq" id="WP_315728027.1">
    <property type="nucleotide sequence ID" value="NZ_JAVUPU010000010.1"/>
</dbReference>
<reference evidence="1 2" key="1">
    <citation type="submission" date="2023-05" db="EMBL/GenBank/DDBJ databases">
        <authorList>
            <person name="Guo Y."/>
        </authorList>
    </citation>
    <scope>NUCLEOTIDE SEQUENCE [LARGE SCALE GENOMIC DNA]</scope>
    <source>
        <strain evidence="1 2">GR2756</strain>
    </source>
</reference>
<proteinExistence type="predicted"/>
<protein>
    <submittedName>
        <fullName evidence="1">Uncharacterized protein</fullName>
    </submittedName>
</protein>
<gene>
    <name evidence="1" type="ORF">RQX22_16975</name>
</gene>
<accession>A0ABU3QBF9</accession>
<dbReference type="EMBL" id="JAVUPU010000010">
    <property type="protein sequence ID" value="MDT9600657.1"/>
    <property type="molecule type" value="Genomic_DNA"/>
</dbReference>
<dbReference type="Proteomes" id="UP001259572">
    <property type="component" value="Unassembled WGS sequence"/>
</dbReference>
<comment type="caution">
    <text evidence="1">The sequence shown here is derived from an EMBL/GenBank/DDBJ whole genome shotgun (WGS) entry which is preliminary data.</text>
</comment>
<sequence>MTEDSSATQDAAMTPVALSLSLIRYAQRSLEEFRKTAGSRARMSFTMNNGAAHSGTDILEIDGAWVIRSGSTDTVINPLAVSSFKLID</sequence>